<evidence type="ECO:0000256" key="8">
    <source>
        <dbReference type="ARBA" id="ARBA00023125"/>
    </source>
</evidence>
<feature type="region of interest" description="Disordered" evidence="12">
    <location>
        <begin position="71"/>
        <end position="102"/>
    </location>
</feature>
<reference evidence="14 15" key="1">
    <citation type="submission" date="2019-01" db="EMBL/GenBank/DDBJ databases">
        <title>Genome Assembly of Collichthys lucidus.</title>
        <authorList>
            <person name="Cai M."/>
            <person name="Xiao S."/>
        </authorList>
    </citation>
    <scope>NUCLEOTIDE SEQUENCE [LARGE SCALE GENOMIC DNA]</scope>
    <source>
        <strain evidence="14">JT15FE1705JMU</strain>
        <tissue evidence="14">Muscle</tissue>
    </source>
</reference>
<evidence type="ECO:0000256" key="5">
    <source>
        <dbReference type="ARBA" id="ARBA00022771"/>
    </source>
</evidence>
<dbReference type="FunFam" id="3.30.160.60:FF:001480">
    <property type="entry name" value="Si:cabz01071911.3"/>
    <property type="match status" value="1"/>
</dbReference>
<comment type="similarity">
    <text evidence="2">Belongs to the krueppel C2H2-type zinc-finger protein family.</text>
</comment>
<dbReference type="STRING" id="240159.A0A4U5V065"/>
<feature type="compositionally biased region" description="Basic and acidic residues" evidence="12">
    <location>
        <begin position="79"/>
        <end position="88"/>
    </location>
</feature>
<dbReference type="Gene3D" id="3.30.160.60">
    <property type="entry name" value="Classic Zinc Finger"/>
    <property type="match status" value="3"/>
</dbReference>
<comment type="subcellular location">
    <subcellularLocation>
        <location evidence="1">Nucleus</location>
    </subcellularLocation>
</comment>
<dbReference type="PANTHER" id="PTHR23235:SF142">
    <property type="entry name" value="ZINC FINGER PROTEIN 384"/>
    <property type="match status" value="1"/>
</dbReference>
<evidence type="ECO:0000313" key="15">
    <source>
        <dbReference type="Proteomes" id="UP000298787"/>
    </source>
</evidence>
<feature type="domain" description="C2H2-type" evidence="13">
    <location>
        <begin position="282"/>
        <end position="309"/>
    </location>
</feature>
<gene>
    <name evidence="14" type="ORF">D9C73_013317</name>
</gene>
<keyword evidence="10" id="KW-0539">Nucleus</keyword>
<evidence type="ECO:0000256" key="4">
    <source>
        <dbReference type="ARBA" id="ARBA00022737"/>
    </source>
</evidence>
<dbReference type="Pfam" id="PF00096">
    <property type="entry name" value="zf-C2H2"/>
    <property type="match status" value="3"/>
</dbReference>
<evidence type="ECO:0000256" key="1">
    <source>
        <dbReference type="ARBA" id="ARBA00004123"/>
    </source>
</evidence>
<keyword evidence="9" id="KW-0804">Transcription</keyword>
<dbReference type="SMART" id="SM00355">
    <property type="entry name" value="ZnF_C2H2"/>
    <property type="match status" value="3"/>
</dbReference>
<evidence type="ECO:0000256" key="2">
    <source>
        <dbReference type="ARBA" id="ARBA00006991"/>
    </source>
</evidence>
<evidence type="ECO:0000256" key="7">
    <source>
        <dbReference type="ARBA" id="ARBA00023015"/>
    </source>
</evidence>
<protein>
    <submittedName>
        <fullName evidence="14">Zinc finger protein</fullName>
    </submittedName>
</protein>
<dbReference type="GO" id="GO:0005634">
    <property type="term" value="C:nucleus"/>
    <property type="evidence" value="ECO:0007669"/>
    <property type="project" value="UniProtKB-SubCell"/>
</dbReference>
<dbReference type="Proteomes" id="UP000298787">
    <property type="component" value="Chromosome 12"/>
</dbReference>
<keyword evidence="15" id="KW-1185">Reference proteome</keyword>
<evidence type="ECO:0000256" key="9">
    <source>
        <dbReference type="ARBA" id="ARBA00023163"/>
    </source>
</evidence>
<keyword evidence="4" id="KW-0677">Repeat</keyword>
<feature type="domain" description="C2H2-type" evidence="13">
    <location>
        <begin position="226"/>
        <end position="253"/>
    </location>
</feature>
<keyword evidence="6" id="KW-0862">Zinc</keyword>
<evidence type="ECO:0000313" key="14">
    <source>
        <dbReference type="EMBL" id="TKS80450.1"/>
    </source>
</evidence>
<dbReference type="GO" id="GO:0000978">
    <property type="term" value="F:RNA polymerase II cis-regulatory region sequence-specific DNA binding"/>
    <property type="evidence" value="ECO:0007669"/>
    <property type="project" value="TreeGrafter"/>
</dbReference>
<proteinExistence type="inferred from homology"/>
<dbReference type="EMBL" id="CM014089">
    <property type="protein sequence ID" value="TKS80450.1"/>
    <property type="molecule type" value="Genomic_DNA"/>
</dbReference>
<dbReference type="SUPFAM" id="SSF57667">
    <property type="entry name" value="beta-beta-alpha zinc fingers"/>
    <property type="match status" value="2"/>
</dbReference>
<sequence length="311" mass="35486">MEMSRLQAVKVFIQQRLSAAVEEIFGHLERTITECEEEMENRHQQLLDSELQRAVSPGDVQQPLLFKEEQQDWSAGLEPRIKDEKEDSWTSQDDEQLQGLREEDITKFPFTHVLLKSEDDEDKRQSSQLHQRQTEEKVEAEPRASSSNKQMKTEADGEECGGSEPNRILVSGIKCLSGSNDKTLHSFEAVIKNIGDGWKEIRKTQTDLKNQISVNDLGQSAVTKPLSCSKCGKRFGQKHHLLTHMRCHTGEKPFSCSLCGKRFSQKGNLTQHLTVHTREKPCSCPVCGERFAQKGNLTQHMTVHTREKLCW</sequence>
<dbReference type="PANTHER" id="PTHR23235">
    <property type="entry name" value="KRUEPPEL-LIKE TRANSCRIPTION FACTOR"/>
    <property type="match status" value="1"/>
</dbReference>
<dbReference type="PROSITE" id="PS00028">
    <property type="entry name" value="ZINC_FINGER_C2H2_1"/>
    <property type="match status" value="3"/>
</dbReference>
<dbReference type="FunFam" id="3.30.160.60:FF:001158">
    <property type="entry name" value="zinc finger protein 22"/>
    <property type="match status" value="1"/>
</dbReference>
<feature type="domain" description="C2H2-type" evidence="13">
    <location>
        <begin position="254"/>
        <end position="281"/>
    </location>
</feature>
<dbReference type="AlphaFoldDB" id="A0A4U5V065"/>
<keyword evidence="3" id="KW-0479">Metal-binding</keyword>
<dbReference type="GO" id="GO:0008270">
    <property type="term" value="F:zinc ion binding"/>
    <property type="evidence" value="ECO:0007669"/>
    <property type="project" value="UniProtKB-KW"/>
</dbReference>
<evidence type="ECO:0000256" key="10">
    <source>
        <dbReference type="ARBA" id="ARBA00023242"/>
    </source>
</evidence>
<dbReference type="PROSITE" id="PS50157">
    <property type="entry name" value="ZINC_FINGER_C2H2_2"/>
    <property type="match status" value="3"/>
</dbReference>
<dbReference type="InterPro" id="IPR013087">
    <property type="entry name" value="Znf_C2H2_type"/>
</dbReference>
<dbReference type="FunFam" id="3.30.160.60:FF:000322">
    <property type="entry name" value="GDNF-inducible zinc finger protein 1"/>
    <property type="match status" value="1"/>
</dbReference>
<name>A0A4U5V065_COLLU</name>
<accession>A0A4U5V065</accession>
<evidence type="ECO:0000256" key="11">
    <source>
        <dbReference type="PROSITE-ProRule" id="PRU00042"/>
    </source>
</evidence>
<keyword evidence="5 11" id="KW-0863">Zinc-finger</keyword>
<evidence type="ECO:0000259" key="13">
    <source>
        <dbReference type="PROSITE" id="PS50157"/>
    </source>
</evidence>
<dbReference type="InterPro" id="IPR036236">
    <property type="entry name" value="Znf_C2H2_sf"/>
</dbReference>
<dbReference type="OrthoDB" id="9439903at2759"/>
<dbReference type="GO" id="GO:0000981">
    <property type="term" value="F:DNA-binding transcription factor activity, RNA polymerase II-specific"/>
    <property type="evidence" value="ECO:0007669"/>
    <property type="project" value="TreeGrafter"/>
</dbReference>
<keyword evidence="7" id="KW-0805">Transcription regulation</keyword>
<evidence type="ECO:0000256" key="12">
    <source>
        <dbReference type="SAM" id="MobiDB-lite"/>
    </source>
</evidence>
<keyword evidence="8" id="KW-0238">DNA-binding</keyword>
<feature type="region of interest" description="Disordered" evidence="12">
    <location>
        <begin position="116"/>
        <end position="163"/>
    </location>
</feature>
<evidence type="ECO:0000256" key="6">
    <source>
        <dbReference type="ARBA" id="ARBA00022833"/>
    </source>
</evidence>
<organism evidence="14 15">
    <name type="scientific">Collichthys lucidus</name>
    <name type="common">Big head croaker</name>
    <name type="synonym">Sciaena lucida</name>
    <dbReference type="NCBI Taxonomy" id="240159"/>
    <lineage>
        <taxon>Eukaryota</taxon>
        <taxon>Metazoa</taxon>
        <taxon>Chordata</taxon>
        <taxon>Craniata</taxon>
        <taxon>Vertebrata</taxon>
        <taxon>Euteleostomi</taxon>
        <taxon>Actinopterygii</taxon>
        <taxon>Neopterygii</taxon>
        <taxon>Teleostei</taxon>
        <taxon>Neoteleostei</taxon>
        <taxon>Acanthomorphata</taxon>
        <taxon>Eupercaria</taxon>
        <taxon>Sciaenidae</taxon>
        <taxon>Collichthys</taxon>
    </lineage>
</organism>
<evidence type="ECO:0000256" key="3">
    <source>
        <dbReference type="ARBA" id="ARBA00022723"/>
    </source>
</evidence>
<feature type="compositionally biased region" description="Basic and acidic residues" evidence="12">
    <location>
        <begin position="132"/>
        <end position="142"/>
    </location>
</feature>